<dbReference type="InterPro" id="IPR009057">
    <property type="entry name" value="Homeodomain-like_sf"/>
</dbReference>
<protein>
    <submittedName>
        <fullName evidence="5">Helix-turn-helix domain-containing protein</fullName>
    </submittedName>
</protein>
<dbReference type="SMART" id="SM00342">
    <property type="entry name" value="HTH_ARAC"/>
    <property type="match status" value="1"/>
</dbReference>
<dbReference type="EMBL" id="JBHSFQ010000031">
    <property type="protein sequence ID" value="MFC4565049.1"/>
    <property type="molecule type" value="Genomic_DNA"/>
</dbReference>
<evidence type="ECO:0000256" key="3">
    <source>
        <dbReference type="ARBA" id="ARBA00023163"/>
    </source>
</evidence>
<sequence>MSVSTFNSADFPRKERFDRWHQWWAEGYAPVDADSDHAGDFEFSHWNLTLGAVAVSRVAYRSVGMRRTPALVRSSDAEVYHLGLVMSGRFTSDGSGSQKRYLPGEIHTSISSRAADCYCHSDGRDLYRQIGITAPRDSIGLPAKLVAEAAAIPISHRQGVGAVLGGFVTHIAANADTLTPTDAARLGTVLADLVSVVLARALEADTALTPEARRRGLLLRAQAFFLENLHDPGLGPEDGAAHLHISVRHLHQLFGPTGTTAAAWIRRQRLDRARRDLADPALADLPVSAIARRWGYTHSTTFGRAFRAAYDTSPTDHRHQVRHRPDR</sequence>
<dbReference type="Proteomes" id="UP001595923">
    <property type="component" value="Unassembled WGS sequence"/>
</dbReference>
<dbReference type="SUPFAM" id="SSF46689">
    <property type="entry name" value="Homeodomain-like"/>
    <property type="match status" value="1"/>
</dbReference>
<evidence type="ECO:0000313" key="6">
    <source>
        <dbReference type="Proteomes" id="UP001595923"/>
    </source>
</evidence>
<dbReference type="PROSITE" id="PS00041">
    <property type="entry name" value="HTH_ARAC_FAMILY_1"/>
    <property type="match status" value="1"/>
</dbReference>
<dbReference type="InterPro" id="IPR018060">
    <property type="entry name" value="HTH_AraC"/>
</dbReference>
<accession>A0ABV9E1L9</accession>
<dbReference type="PANTHER" id="PTHR46796:SF6">
    <property type="entry name" value="ARAC SUBFAMILY"/>
    <property type="match status" value="1"/>
</dbReference>
<evidence type="ECO:0000259" key="4">
    <source>
        <dbReference type="PROSITE" id="PS01124"/>
    </source>
</evidence>
<name>A0ABV9E1L9_9ACTN</name>
<organism evidence="5 6">
    <name type="scientific">Nocardiopsis mangrovi</name>
    <dbReference type="NCBI Taxonomy" id="1179818"/>
    <lineage>
        <taxon>Bacteria</taxon>
        <taxon>Bacillati</taxon>
        <taxon>Actinomycetota</taxon>
        <taxon>Actinomycetes</taxon>
        <taxon>Streptosporangiales</taxon>
        <taxon>Nocardiopsidaceae</taxon>
        <taxon>Nocardiopsis</taxon>
    </lineage>
</organism>
<dbReference type="PANTHER" id="PTHR46796">
    <property type="entry name" value="HTH-TYPE TRANSCRIPTIONAL ACTIVATOR RHAS-RELATED"/>
    <property type="match status" value="1"/>
</dbReference>
<dbReference type="RefSeq" id="WP_378578675.1">
    <property type="nucleotide sequence ID" value="NZ_JBHSFQ010000031.1"/>
</dbReference>
<dbReference type="PROSITE" id="PS01124">
    <property type="entry name" value="HTH_ARAC_FAMILY_2"/>
    <property type="match status" value="1"/>
</dbReference>
<keyword evidence="3" id="KW-0804">Transcription</keyword>
<evidence type="ECO:0000256" key="2">
    <source>
        <dbReference type="ARBA" id="ARBA00023125"/>
    </source>
</evidence>
<dbReference type="InterPro" id="IPR035418">
    <property type="entry name" value="AraC-bd_2"/>
</dbReference>
<keyword evidence="6" id="KW-1185">Reference proteome</keyword>
<dbReference type="InterPro" id="IPR018062">
    <property type="entry name" value="HTH_AraC-typ_CS"/>
</dbReference>
<evidence type="ECO:0000313" key="5">
    <source>
        <dbReference type="EMBL" id="MFC4565049.1"/>
    </source>
</evidence>
<dbReference type="InterPro" id="IPR050204">
    <property type="entry name" value="AraC_XylS_family_regulators"/>
</dbReference>
<gene>
    <name evidence="5" type="ORF">ACFO4E_24600</name>
</gene>
<keyword evidence="1" id="KW-0805">Transcription regulation</keyword>
<evidence type="ECO:0000256" key="1">
    <source>
        <dbReference type="ARBA" id="ARBA00023015"/>
    </source>
</evidence>
<dbReference type="Pfam" id="PF14525">
    <property type="entry name" value="AraC_binding_2"/>
    <property type="match status" value="1"/>
</dbReference>
<comment type="caution">
    <text evidence="5">The sequence shown here is derived from an EMBL/GenBank/DDBJ whole genome shotgun (WGS) entry which is preliminary data.</text>
</comment>
<feature type="domain" description="HTH araC/xylS-type" evidence="4">
    <location>
        <begin position="219"/>
        <end position="320"/>
    </location>
</feature>
<keyword evidence="2" id="KW-0238">DNA-binding</keyword>
<dbReference type="Pfam" id="PF12833">
    <property type="entry name" value="HTH_18"/>
    <property type="match status" value="1"/>
</dbReference>
<reference evidence="6" key="1">
    <citation type="journal article" date="2019" name="Int. J. Syst. Evol. Microbiol.">
        <title>The Global Catalogue of Microorganisms (GCM) 10K type strain sequencing project: providing services to taxonomists for standard genome sequencing and annotation.</title>
        <authorList>
            <consortium name="The Broad Institute Genomics Platform"/>
            <consortium name="The Broad Institute Genome Sequencing Center for Infectious Disease"/>
            <person name="Wu L."/>
            <person name="Ma J."/>
        </authorList>
    </citation>
    <scope>NUCLEOTIDE SEQUENCE [LARGE SCALE GENOMIC DNA]</scope>
    <source>
        <strain evidence="6">XZYJ18</strain>
    </source>
</reference>
<dbReference type="Gene3D" id="1.10.10.60">
    <property type="entry name" value="Homeodomain-like"/>
    <property type="match status" value="1"/>
</dbReference>
<proteinExistence type="predicted"/>